<dbReference type="EMBL" id="PKSG01000289">
    <property type="protein sequence ID" value="POR36969.1"/>
    <property type="molecule type" value="Genomic_DNA"/>
</dbReference>
<protein>
    <recommendedName>
        <fullName evidence="3">BTB domain-containing protein</fullName>
    </recommendedName>
</protein>
<dbReference type="Proteomes" id="UP000237481">
    <property type="component" value="Unassembled WGS sequence"/>
</dbReference>
<organism evidence="1 2">
    <name type="scientific">Tolypocladium paradoxum</name>
    <dbReference type="NCBI Taxonomy" id="94208"/>
    <lineage>
        <taxon>Eukaryota</taxon>
        <taxon>Fungi</taxon>
        <taxon>Dikarya</taxon>
        <taxon>Ascomycota</taxon>
        <taxon>Pezizomycotina</taxon>
        <taxon>Sordariomycetes</taxon>
        <taxon>Hypocreomycetidae</taxon>
        <taxon>Hypocreales</taxon>
        <taxon>Ophiocordycipitaceae</taxon>
        <taxon>Tolypocladium</taxon>
    </lineage>
</organism>
<name>A0A2S4L3F2_9HYPO</name>
<dbReference type="AlphaFoldDB" id="A0A2S4L3F2"/>
<keyword evidence="2" id="KW-1185">Reference proteome</keyword>
<dbReference type="STRING" id="94208.A0A2S4L3F2"/>
<evidence type="ECO:0000313" key="2">
    <source>
        <dbReference type="Proteomes" id="UP000237481"/>
    </source>
</evidence>
<sequence>MKHLMLASARARAMFRGGYKESELAADGFRHWKFEPLFCPSAFEIVLNILHGQTQKIPDEVTLGTMAEISAVVDDLQCYNAVCFFANTWIEKLRTSLPNEICADLSRWILISSVFDEPELFRDTTWTALLHSTEPIATAGLPICPKLIGAY</sequence>
<accession>A0A2S4L3F2</accession>
<reference evidence="1 2" key="1">
    <citation type="submission" date="2018-01" db="EMBL/GenBank/DDBJ databases">
        <title>Harnessing the power of phylogenomics to disentangle the directionality and signatures of interkingdom host jumping in the parasitic fungal genus Tolypocladium.</title>
        <authorList>
            <person name="Quandt C.A."/>
            <person name="Patterson W."/>
            <person name="Spatafora J.W."/>
        </authorList>
    </citation>
    <scope>NUCLEOTIDE SEQUENCE [LARGE SCALE GENOMIC DNA]</scope>
    <source>
        <strain evidence="1 2">NRBC 100945</strain>
    </source>
</reference>
<gene>
    <name evidence="1" type="ORF">TPAR_02850</name>
</gene>
<comment type="caution">
    <text evidence="1">The sequence shown here is derived from an EMBL/GenBank/DDBJ whole genome shotgun (WGS) entry which is preliminary data.</text>
</comment>
<dbReference type="OrthoDB" id="4926739at2759"/>
<evidence type="ECO:0000313" key="1">
    <source>
        <dbReference type="EMBL" id="POR36969.1"/>
    </source>
</evidence>
<evidence type="ECO:0008006" key="3">
    <source>
        <dbReference type="Google" id="ProtNLM"/>
    </source>
</evidence>
<proteinExistence type="predicted"/>